<proteinExistence type="predicted"/>
<keyword evidence="4 5" id="KW-0472">Membrane</keyword>
<evidence type="ECO:0000256" key="3">
    <source>
        <dbReference type="ARBA" id="ARBA00022989"/>
    </source>
</evidence>
<feature type="transmembrane region" description="Helical" evidence="5">
    <location>
        <begin position="124"/>
        <end position="145"/>
    </location>
</feature>
<name>A0A818N3X1_9BILA</name>
<dbReference type="GO" id="GO:0016020">
    <property type="term" value="C:membrane"/>
    <property type="evidence" value="ECO:0007669"/>
    <property type="project" value="UniProtKB-SubCell"/>
</dbReference>
<organism evidence="8 9">
    <name type="scientific">Adineta steineri</name>
    <dbReference type="NCBI Taxonomy" id="433720"/>
    <lineage>
        <taxon>Eukaryota</taxon>
        <taxon>Metazoa</taxon>
        <taxon>Spiralia</taxon>
        <taxon>Gnathifera</taxon>
        <taxon>Rotifera</taxon>
        <taxon>Eurotatoria</taxon>
        <taxon>Bdelloidea</taxon>
        <taxon>Adinetida</taxon>
        <taxon>Adinetidae</taxon>
        <taxon>Adineta</taxon>
    </lineage>
</organism>
<dbReference type="PROSITE" id="PS50262">
    <property type="entry name" value="G_PROTEIN_RECEP_F1_2"/>
    <property type="match status" value="1"/>
</dbReference>
<evidence type="ECO:0000256" key="1">
    <source>
        <dbReference type="ARBA" id="ARBA00004370"/>
    </source>
</evidence>
<dbReference type="Proteomes" id="UP000663891">
    <property type="component" value="Unassembled WGS sequence"/>
</dbReference>
<sequence>MQFEILVDCIILTFLSITLLLSISILIIVSISIRPFTTNVPILLTFNTYLSLTLTCVTMSIIYIYNLYGDLHSFVSVKDHWCQLRTYFVNVCFCSLYYSCVLQSIFRLFRVVFYKKKLLQSNQFFIITIILQWFLSFILTLSNLFNDDYQHLPFLYRCWISFQNTRGLLLAALIIYGWPLITIVSIYTYIVRYIHQTNQIQRKKTIKRDLLILKRITIFVFVITAIGLPTILILFILMATDKLIPMAYHIQGLSMAFGVFIASIGFAFITPQIQEIFNRKQKKHRSILIRRD</sequence>
<evidence type="ECO:0000256" key="2">
    <source>
        <dbReference type="ARBA" id="ARBA00022692"/>
    </source>
</evidence>
<evidence type="ECO:0000259" key="6">
    <source>
        <dbReference type="PROSITE" id="PS50262"/>
    </source>
</evidence>
<feature type="transmembrane region" description="Helical" evidence="5">
    <location>
        <begin position="212"/>
        <end position="238"/>
    </location>
</feature>
<reference evidence="8" key="1">
    <citation type="submission" date="2021-02" db="EMBL/GenBank/DDBJ databases">
        <authorList>
            <person name="Nowell W R."/>
        </authorList>
    </citation>
    <scope>NUCLEOTIDE SEQUENCE</scope>
</reference>
<keyword evidence="3 5" id="KW-1133">Transmembrane helix</keyword>
<dbReference type="CDD" id="cd00637">
    <property type="entry name" value="7tm_classA_rhodopsin-like"/>
    <property type="match status" value="1"/>
</dbReference>
<feature type="transmembrane region" description="Helical" evidence="5">
    <location>
        <begin position="165"/>
        <end position="191"/>
    </location>
</feature>
<comment type="caution">
    <text evidence="8">The sequence shown here is derived from an EMBL/GenBank/DDBJ whole genome shotgun (WGS) entry which is preliminary data.</text>
</comment>
<dbReference type="OrthoDB" id="10027335at2759"/>
<feature type="transmembrane region" description="Helical" evidence="5">
    <location>
        <begin position="250"/>
        <end position="270"/>
    </location>
</feature>
<feature type="transmembrane region" description="Helical" evidence="5">
    <location>
        <begin position="43"/>
        <end position="67"/>
    </location>
</feature>
<dbReference type="SUPFAM" id="SSF81321">
    <property type="entry name" value="Family A G protein-coupled receptor-like"/>
    <property type="match status" value="1"/>
</dbReference>
<evidence type="ECO:0000313" key="9">
    <source>
        <dbReference type="Proteomes" id="UP000663881"/>
    </source>
</evidence>
<evidence type="ECO:0000313" key="8">
    <source>
        <dbReference type="EMBL" id="CAF3598229.1"/>
    </source>
</evidence>
<feature type="transmembrane region" description="Helical" evidence="5">
    <location>
        <begin position="12"/>
        <end position="31"/>
    </location>
</feature>
<dbReference type="AlphaFoldDB" id="A0A818N3X1"/>
<dbReference type="EMBL" id="CAJNON010000159">
    <property type="protein sequence ID" value="CAF1049959.1"/>
    <property type="molecule type" value="Genomic_DNA"/>
</dbReference>
<dbReference type="InterPro" id="IPR017452">
    <property type="entry name" value="GPCR_Rhodpsn_7TM"/>
</dbReference>
<feature type="transmembrane region" description="Helical" evidence="5">
    <location>
        <begin position="87"/>
        <end position="112"/>
    </location>
</feature>
<feature type="domain" description="G-protein coupled receptors family 1 profile" evidence="6">
    <location>
        <begin position="21"/>
        <end position="278"/>
    </location>
</feature>
<gene>
    <name evidence="8" type="ORF">OKA104_LOCUS6475</name>
    <name evidence="7" type="ORF">VCS650_LOCUS17348</name>
</gene>
<dbReference type="EMBL" id="CAJOAY010000238">
    <property type="protein sequence ID" value="CAF3598229.1"/>
    <property type="molecule type" value="Genomic_DNA"/>
</dbReference>
<keyword evidence="2 5" id="KW-0812">Transmembrane</keyword>
<evidence type="ECO:0000256" key="4">
    <source>
        <dbReference type="ARBA" id="ARBA00023136"/>
    </source>
</evidence>
<dbReference type="Proteomes" id="UP000663881">
    <property type="component" value="Unassembled WGS sequence"/>
</dbReference>
<dbReference type="Gene3D" id="1.20.1070.10">
    <property type="entry name" value="Rhodopsin 7-helix transmembrane proteins"/>
    <property type="match status" value="1"/>
</dbReference>
<accession>A0A818N3X1</accession>
<evidence type="ECO:0000256" key="5">
    <source>
        <dbReference type="SAM" id="Phobius"/>
    </source>
</evidence>
<protein>
    <recommendedName>
        <fullName evidence="6">G-protein coupled receptors family 1 profile domain-containing protein</fullName>
    </recommendedName>
</protein>
<comment type="subcellular location">
    <subcellularLocation>
        <location evidence="1">Membrane</location>
    </subcellularLocation>
</comment>
<evidence type="ECO:0000313" key="7">
    <source>
        <dbReference type="EMBL" id="CAF1049959.1"/>
    </source>
</evidence>